<dbReference type="Proteomes" id="UP000198500">
    <property type="component" value="Unassembled WGS sequence"/>
</dbReference>
<feature type="domain" description="ABC-type glycine betaine transport system substrate-binding" evidence="6">
    <location>
        <begin position="23"/>
        <end position="270"/>
    </location>
</feature>
<dbReference type="PANTHER" id="PTHR47737:SF1">
    <property type="entry name" value="GLYCINE BETAINE_PROLINE BETAINE TRANSPORT SYSTEM PERMEASE PROTEIN PROW"/>
    <property type="match status" value="1"/>
</dbReference>
<dbReference type="GO" id="GO:0031460">
    <property type="term" value="P:glycine betaine transport"/>
    <property type="evidence" value="ECO:0007669"/>
    <property type="project" value="TreeGrafter"/>
</dbReference>
<accession>A0A1H3GCU5</accession>
<name>A0A1H3GCU5_9GAMM</name>
<reference evidence="7 8" key="1">
    <citation type="submission" date="2016-10" db="EMBL/GenBank/DDBJ databases">
        <authorList>
            <person name="de Groot N.N."/>
        </authorList>
    </citation>
    <scope>NUCLEOTIDE SEQUENCE [LARGE SCALE GENOMIC DNA]</scope>
    <source>
        <strain evidence="7 8">DSM 19219</strain>
    </source>
</reference>
<dbReference type="GO" id="GO:0015871">
    <property type="term" value="P:choline transport"/>
    <property type="evidence" value="ECO:0007669"/>
    <property type="project" value="TreeGrafter"/>
</dbReference>
<keyword evidence="2" id="KW-0813">Transport</keyword>
<sequence length="286" mass="32023">MKLLRTAVLMGCCGYAVVAQADELTIGTNNWAENIAVSNMWQQLLVEQGYDVELRSTGKSVIFSGLAQDSIDMSLEVWLPHGDAQYIEPYQDQIDVHDAWYDGAQDELVVPAYMTEIDSISDLKEHADRFEHQGEPTIVGIESGSAISGETEDAIERYDLPFRQLNSSGPAMLGALDDAYRKEQPIAVTLWQPHWAYAAYDLKALEDPKKSYGGGDDIMWMSHKGFADRHPDVAAMMNEWYMTHEQLADLMLTIEEDGEPAEGAAIWIEENRDLVDEWLAAGNDNE</sequence>
<keyword evidence="3" id="KW-1003">Cell membrane</keyword>
<evidence type="ECO:0000256" key="5">
    <source>
        <dbReference type="SAM" id="SignalP"/>
    </source>
</evidence>
<dbReference type="RefSeq" id="WP_092571683.1">
    <property type="nucleotide sequence ID" value="NZ_BMXH01000007.1"/>
</dbReference>
<keyword evidence="4" id="KW-0472">Membrane</keyword>
<keyword evidence="8" id="KW-1185">Reference proteome</keyword>
<dbReference type="Pfam" id="PF04069">
    <property type="entry name" value="OpuAC"/>
    <property type="match status" value="1"/>
</dbReference>
<keyword evidence="5" id="KW-0732">Signal</keyword>
<proteinExistence type="predicted"/>
<evidence type="ECO:0000259" key="6">
    <source>
        <dbReference type="Pfam" id="PF04069"/>
    </source>
</evidence>
<dbReference type="Gene3D" id="3.40.190.100">
    <property type="entry name" value="Glycine betaine-binding periplasmic protein, domain 2"/>
    <property type="match status" value="2"/>
</dbReference>
<evidence type="ECO:0000256" key="3">
    <source>
        <dbReference type="ARBA" id="ARBA00022475"/>
    </source>
</evidence>
<evidence type="ECO:0000313" key="7">
    <source>
        <dbReference type="EMBL" id="SDY00139.1"/>
    </source>
</evidence>
<dbReference type="CDD" id="cd13639">
    <property type="entry name" value="PBP2_OpuAC_like"/>
    <property type="match status" value="1"/>
</dbReference>
<dbReference type="EMBL" id="FNNI01000009">
    <property type="protein sequence ID" value="SDY00139.1"/>
    <property type="molecule type" value="Genomic_DNA"/>
</dbReference>
<dbReference type="GO" id="GO:0015226">
    <property type="term" value="F:carnitine transmembrane transporter activity"/>
    <property type="evidence" value="ECO:0007669"/>
    <property type="project" value="TreeGrafter"/>
</dbReference>
<dbReference type="AlphaFoldDB" id="A0A1H3GCU5"/>
<feature type="chain" id="PRO_5011558549" evidence="5">
    <location>
        <begin position="22"/>
        <end position="286"/>
    </location>
</feature>
<dbReference type="Gene3D" id="3.10.105.10">
    <property type="entry name" value="Dipeptide-binding Protein, Domain 3"/>
    <property type="match status" value="2"/>
</dbReference>
<organism evidence="7 8">
    <name type="scientific">Aidingimonas halophila</name>
    <dbReference type="NCBI Taxonomy" id="574349"/>
    <lineage>
        <taxon>Bacteria</taxon>
        <taxon>Pseudomonadati</taxon>
        <taxon>Pseudomonadota</taxon>
        <taxon>Gammaproteobacteria</taxon>
        <taxon>Oceanospirillales</taxon>
        <taxon>Halomonadaceae</taxon>
        <taxon>Aidingimonas</taxon>
    </lineage>
</organism>
<evidence type="ECO:0000313" key="8">
    <source>
        <dbReference type="Proteomes" id="UP000198500"/>
    </source>
</evidence>
<comment type="subcellular location">
    <subcellularLocation>
        <location evidence="1">Cell membrane</location>
    </subcellularLocation>
</comment>
<dbReference type="InterPro" id="IPR007210">
    <property type="entry name" value="ABC_Gly_betaine_transp_sub-bd"/>
</dbReference>
<dbReference type="GO" id="GO:0005275">
    <property type="term" value="F:amine transmembrane transporter activity"/>
    <property type="evidence" value="ECO:0007669"/>
    <property type="project" value="TreeGrafter"/>
</dbReference>
<feature type="signal peptide" evidence="5">
    <location>
        <begin position="1"/>
        <end position="21"/>
    </location>
</feature>
<dbReference type="GO" id="GO:0043190">
    <property type="term" value="C:ATP-binding cassette (ABC) transporter complex"/>
    <property type="evidence" value="ECO:0007669"/>
    <property type="project" value="InterPro"/>
</dbReference>
<dbReference type="PANTHER" id="PTHR47737">
    <property type="entry name" value="GLYCINE BETAINE/PROLINE BETAINE TRANSPORT SYSTEM PERMEASE PROTEIN PROW"/>
    <property type="match status" value="1"/>
</dbReference>
<gene>
    <name evidence="7" type="ORF">SAMN05443545_10953</name>
</gene>
<dbReference type="SUPFAM" id="SSF53850">
    <property type="entry name" value="Periplasmic binding protein-like II"/>
    <property type="match status" value="1"/>
</dbReference>
<evidence type="ECO:0000256" key="4">
    <source>
        <dbReference type="ARBA" id="ARBA00023136"/>
    </source>
</evidence>
<dbReference type="STRING" id="574349.SAMN05443545_10953"/>
<dbReference type="OrthoDB" id="6152465at2"/>
<evidence type="ECO:0000256" key="2">
    <source>
        <dbReference type="ARBA" id="ARBA00022448"/>
    </source>
</evidence>
<evidence type="ECO:0000256" key="1">
    <source>
        <dbReference type="ARBA" id="ARBA00004236"/>
    </source>
</evidence>
<protein>
    <submittedName>
        <fullName evidence="7">Glycine betaine/proline transport system substrate-binding protein</fullName>
    </submittedName>
</protein>